<reference evidence="2 4" key="1">
    <citation type="submission" date="2015-09" db="EMBL/GenBank/DDBJ databases">
        <authorList>
            <person name="Rodrigo-Torres L."/>
            <person name="Arahal D.R."/>
        </authorList>
    </citation>
    <scope>NUCLEOTIDE SEQUENCE [LARGE SCALE GENOMIC DNA]</scope>
    <source>
        <strain evidence="2 4">CECT 5118</strain>
    </source>
</reference>
<evidence type="ECO:0000259" key="1">
    <source>
        <dbReference type="Pfam" id="PF12680"/>
    </source>
</evidence>
<dbReference type="OrthoDB" id="7658823at2"/>
<dbReference type="EMBL" id="CYSC01000027">
    <property type="protein sequence ID" value="CUH72017.1"/>
    <property type="molecule type" value="Genomic_DNA"/>
</dbReference>
<keyword evidence="4" id="KW-1185">Reference proteome</keyword>
<evidence type="ECO:0000313" key="2">
    <source>
        <dbReference type="EMBL" id="CUH63222.1"/>
    </source>
</evidence>
<dbReference type="Pfam" id="PF12680">
    <property type="entry name" value="SnoaL_2"/>
    <property type="match status" value="1"/>
</dbReference>
<evidence type="ECO:0000313" key="3">
    <source>
        <dbReference type="EMBL" id="CUH72017.1"/>
    </source>
</evidence>
<reference evidence="3 5" key="2">
    <citation type="submission" date="2015-09" db="EMBL/GenBank/DDBJ databases">
        <authorList>
            <consortium name="Swine Surveillance"/>
        </authorList>
    </citation>
    <scope>NUCLEOTIDE SEQUENCE [LARGE SCALE GENOMIC DNA]</scope>
    <source>
        <strain evidence="3 5">5120</strain>
    </source>
</reference>
<dbReference type="AlphaFoldDB" id="A0A0P1FQB3"/>
<dbReference type="InterPro" id="IPR037401">
    <property type="entry name" value="SnoaL-like"/>
</dbReference>
<name>A0A0P1FQB3_9RHOB</name>
<accession>A0A0P1FQB3</accession>
<sequence length="117" mass="12353">MTHPVNLFFSAWGESDADARGTALSAVLAQDVYYADPNTPEPLHGADAVIGYIAMFSANMPGAGAAVAALDEHNDHVRATVDFLKDGTAMMRGQYFADLEAGKITRLVGFTGMGDNT</sequence>
<dbReference type="Gene3D" id="3.10.450.50">
    <property type="match status" value="1"/>
</dbReference>
<gene>
    <name evidence="2" type="ORF">TL5118_00378</name>
    <name evidence="3" type="ORF">TL5120_01813</name>
</gene>
<feature type="domain" description="SnoaL-like" evidence="1">
    <location>
        <begin position="8"/>
        <end position="106"/>
    </location>
</feature>
<dbReference type="RefSeq" id="WP_058243262.1">
    <property type="nucleotide sequence ID" value="NZ_CYSB01000005.1"/>
</dbReference>
<dbReference type="Proteomes" id="UP000051086">
    <property type="component" value="Unassembled WGS sequence"/>
</dbReference>
<evidence type="ECO:0000313" key="4">
    <source>
        <dbReference type="Proteomes" id="UP000051086"/>
    </source>
</evidence>
<dbReference type="EMBL" id="CYSB01000005">
    <property type="protein sequence ID" value="CUH63222.1"/>
    <property type="molecule type" value="Genomic_DNA"/>
</dbReference>
<organism evidence="3 5">
    <name type="scientific">Thalassovita autumnalis</name>
    <dbReference type="NCBI Taxonomy" id="2072972"/>
    <lineage>
        <taxon>Bacteria</taxon>
        <taxon>Pseudomonadati</taxon>
        <taxon>Pseudomonadota</taxon>
        <taxon>Alphaproteobacteria</taxon>
        <taxon>Rhodobacterales</taxon>
        <taxon>Roseobacteraceae</taxon>
        <taxon>Thalassovita</taxon>
    </lineage>
</organism>
<protein>
    <submittedName>
        <fullName evidence="3">SnoaL-like domain protein</fullName>
    </submittedName>
</protein>
<dbReference type="Proteomes" id="UP000051887">
    <property type="component" value="Unassembled WGS sequence"/>
</dbReference>
<evidence type="ECO:0000313" key="5">
    <source>
        <dbReference type="Proteomes" id="UP000051887"/>
    </source>
</evidence>
<dbReference type="InterPro" id="IPR032710">
    <property type="entry name" value="NTF2-like_dom_sf"/>
</dbReference>
<proteinExistence type="predicted"/>
<dbReference type="SUPFAM" id="SSF54427">
    <property type="entry name" value="NTF2-like"/>
    <property type="match status" value="1"/>
</dbReference>